<dbReference type="InterPro" id="IPR016163">
    <property type="entry name" value="Ald_DH_C"/>
</dbReference>
<dbReference type="PANTHER" id="PTHR43570">
    <property type="entry name" value="ALDEHYDE DEHYDROGENASE"/>
    <property type="match status" value="1"/>
</dbReference>
<accession>A0ABP0Q9Z1</accession>
<reference evidence="6 7" key="1">
    <citation type="submission" date="2024-02" db="EMBL/GenBank/DDBJ databases">
        <authorList>
            <person name="Chen Y."/>
            <person name="Shah S."/>
            <person name="Dougan E. K."/>
            <person name="Thang M."/>
            <person name="Chan C."/>
        </authorList>
    </citation>
    <scope>NUCLEOTIDE SEQUENCE [LARGE SCALE GENOMIC DNA]</scope>
</reference>
<dbReference type="Proteomes" id="UP001642464">
    <property type="component" value="Unassembled WGS sequence"/>
</dbReference>
<keyword evidence="7" id="KW-1185">Reference proteome</keyword>
<dbReference type="Gene3D" id="3.40.309.10">
    <property type="entry name" value="Aldehyde Dehydrogenase, Chain A, domain 2"/>
    <property type="match status" value="1"/>
</dbReference>
<dbReference type="InterPro" id="IPR016162">
    <property type="entry name" value="Ald_DH_N"/>
</dbReference>
<evidence type="ECO:0000313" key="6">
    <source>
        <dbReference type="EMBL" id="CAK9085051.1"/>
    </source>
</evidence>
<evidence type="ECO:0000259" key="5">
    <source>
        <dbReference type="Pfam" id="PF00171"/>
    </source>
</evidence>
<comment type="caution">
    <text evidence="6">The sequence shown here is derived from an EMBL/GenBank/DDBJ whole genome shotgun (WGS) entry which is preliminary data.</text>
</comment>
<dbReference type="PANTHER" id="PTHR43570:SF16">
    <property type="entry name" value="ALDEHYDE DEHYDROGENASE TYPE III, ISOFORM Q"/>
    <property type="match status" value="1"/>
</dbReference>
<dbReference type="EMBL" id="CAXAMM010039240">
    <property type="protein sequence ID" value="CAK9085051.1"/>
    <property type="molecule type" value="Genomic_DNA"/>
</dbReference>
<comment type="similarity">
    <text evidence="1 4">Belongs to the aldehyde dehydrogenase family.</text>
</comment>
<name>A0ABP0Q9Z1_9DINO</name>
<evidence type="ECO:0000256" key="4">
    <source>
        <dbReference type="RuleBase" id="RU003345"/>
    </source>
</evidence>
<dbReference type="InterPro" id="IPR016161">
    <property type="entry name" value="Ald_DH/histidinol_DH"/>
</dbReference>
<evidence type="ECO:0000256" key="3">
    <source>
        <dbReference type="PROSITE-ProRule" id="PRU10007"/>
    </source>
</evidence>
<dbReference type="InterPro" id="IPR012394">
    <property type="entry name" value="Aldehyde_DH_NAD(P)"/>
</dbReference>
<evidence type="ECO:0000256" key="2">
    <source>
        <dbReference type="ARBA" id="ARBA00023002"/>
    </source>
</evidence>
<organism evidence="6 7">
    <name type="scientific">Durusdinium trenchii</name>
    <dbReference type="NCBI Taxonomy" id="1381693"/>
    <lineage>
        <taxon>Eukaryota</taxon>
        <taxon>Sar</taxon>
        <taxon>Alveolata</taxon>
        <taxon>Dinophyceae</taxon>
        <taxon>Suessiales</taxon>
        <taxon>Symbiodiniaceae</taxon>
        <taxon>Durusdinium</taxon>
    </lineage>
</organism>
<protein>
    <submittedName>
        <fullName evidence="6">Dimeric NADP-preferring (Aldehyde dehydrogenase family 3 member A1) (HTC-ALDH) (Tumor-associated aldehyde dehydrogenase)</fullName>
    </submittedName>
</protein>
<evidence type="ECO:0000256" key="1">
    <source>
        <dbReference type="ARBA" id="ARBA00009986"/>
    </source>
</evidence>
<gene>
    <name evidence="6" type="ORF">SCF082_LOCUS40305</name>
</gene>
<dbReference type="Pfam" id="PF00171">
    <property type="entry name" value="Aldedh"/>
    <property type="match status" value="1"/>
</dbReference>
<dbReference type="CDD" id="cd07087">
    <property type="entry name" value="ALDH_F3-13-14_CALDH-like"/>
    <property type="match status" value="1"/>
</dbReference>
<dbReference type="PROSITE" id="PS00687">
    <property type="entry name" value="ALDEHYDE_DEHYDR_GLU"/>
    <property type="match status" value="1"/>
</dbReference>
<sequence length="561" mass="62192">MFKASHFTDAAASGSERPLGAFAAPHRWRRSKAWRIGMDRSEGTSVCDGRIWNSGSKPVFSDVCCELTTQYGEMLEEMRETFDTGRTRCLAWRKQQLRQLIKMYAENHEQIAQAVMADSGGTKLRAAGELQPASCADECLANIDSWARERWVGGLFDRQYVRPEPKGVMLIISPWNVPWQLTMRPLTTAIAAGNCVVMKPSELVPRCAELMQQLVEKYLDPRCFRVVQGAIPETTALLNLRWDHILYTGNGHVGRIVMAAAAKHLTPVTLELGGKSPVVVDETAKIDVAVKRIALMKWAISGQICVNADYVFVHRSKEQEFLEKLKATVLSMTGEDGKGRADDYGLIGSEKHVDRIEHLISTAGGTILCGGTEGIERENRFVPPTVIQRPNFDAPIMQEEIFGPVLPVFPNSHHDCLVLPHVQQEIPLAFYIFSESSRNVEKALNYIQSGGACVNTIFEHLLPETLPLGGLGESGMGAAPQRCLFSASDGWKGLREETFGAYHGKFGFDEFSHRRAVFVKSTLPGMQGTMFPLPEAGKPSPDWLYSLLVTVIRVEGLKDSE</sequence>
<feature type="active site" evidence="3">
    <location>
        <position position="271"/>
    </location>
</feature>
<evidence type="ECO:0000313" key="7">
    <source>
        <dbReference type="Proteomes" id="UP001642464"/>
    </source>
</evidence>
<dbReference type="Gene3D" id="3.40.605.10">
    <property type="entry name" value="Aldehyde Dehydrogenase, Chain A, domain 1"/>
    <property type="match status" value="1"/>
</dbReference>
<dbReference type="InterPro" id="IPR015590">
    <property type="entry name" value="Aldehyde_DH_dom"/>
</dbReference>
<proteinExistence type="inferred from homology"/>
<keyword evidence="2 4" id="KW-0560">Oxidoreductase</keyword>
<dbReference type="SUPFAM" id="SSF53720">
    <property type="entry name" value="ALDH-like"/>
    <property type="match status" value="1"/>
</dbReference>
<dbReference type="InterPro" id="IPR029510">
    <property type="entry name" value="Ald_DH_CS_GLU"/>
</dbReference>
<feature type="domain" description="Aldehyde dehydrogenase" evidence="5">
    <location>
        <begin position="69"/>
        <end position="478"/>
    </location>
</feature>